<dbReference type="AlphaFoldDB" id="A0A3R6DB68"/>
<feature type="compositionally biased region" description="Low complexity" evidence="4">
    <location>
        <begin position="276"/>
        <end position="290"/>
    </location>
</feature>
<dbReference type="Proteomes" id="UP000284465">
    <property type="component" value="Unassembled WGS sequence"/>
</dbReference>
<dbReference type="Gene3D" id="1.10.287.470">
    <property type="entry name" value="Helix hairpin bin"/>
    <property type="match status" value="1"/>
</dbReference>
<keyword evidence="5" id="KW-0732">Signal</keyword>
<name>A0A3R6DB68_9FIRM</name>
<evidence type="ECO:0000256" key="1">
    <source>
        <dbReference type="ARBA" id="ARBA00004196"/>
    </source>
</evidence>
<dbReference type="EMBL" id="QSFP01000009">
    <property type="protein sequence ID" value="RHA67118.1"/>
    <property type="molecule type" value="Genomic_DNA"/>
</dbReference>
<evidence type="ECO:0000256" key="5">
    <source>
        <dbReference type="SAM" id="SignalP"/>
    </source>
</evidence>
<dbReference type="EMBL" id="QRQN01000010">
    <property type="protein sequence ID" value="RHN08104.1"/>
    <property type="molecule type" value="Genomic_DNA"/>
</dbReference>
<evidence type="ECO:0000313" key="10">
    <source>
        <dbReference type="Proteomes" id="UP000283586"/>
    </source>
</evidence>
<dbReference type="Proteomes" id="UP000479531">
    <property type="component" value="Unassembled WGS sequence"/>
</dbReference>
<evidence type="ECO:0000313" key="8">
    <source>
        <dbReference type="EMBL" id="RHA67118.1"/>
    </source>
</evidence>
<dbReference type="PANTHER" id="PTHR32347:SF23">
    <property type="entry name" value="BLL5650 PROTEIN"/>
    <property type="match status" value="1"/>
</dbReference>
<gene>
    <name evidence="8" type="ORF">DW927_09185</name>
    <name evidence="9" type="ORF">DWZ31_09525</name>
    <name evidence="7" type="ORF">GCK47_05625</name>
</gene>
<organism evidence="8 11">
    <name type="scientific">Roseburia intestinalis</name>
    <dbReference type="NCBI Taxonomy" id="166486"/>
    <lineage>
        <taxon>Bacteria</taxon>
        <taxon>Bacillati</taxon>
        <taxon>Bacillota</taxon>
        <taxon>Clostridia</taxon>
        <taxon>Lachnospirales</taxon>
        <taxon>Lachnospiraceae</taxon>
        <taxon>Roseburia</taxon>
    </lineage>
</organism>
<evidence type="ECO:0000313" key="12">
    <source>
        <dbReference type="Proteomes" id="UP000479531"/>
    </source>
</evidence>
<dbReference type="Gene3D" id="2.40.30.170">
    <property type="match status" value="1"/>
</dbReference>
<evidence type="ECO:0000313" key="9">
    <source>
        <dbReference type="EMBL" id="RHN08104.1"/>
    </source>
</evidence>
<dbReference type="EMBL" id="WGGT01000005">
    <property type="protein sequence ID" value="MVQ45190.1"/>
    <property type="molecule type" value="Genomic_DNA"/>
</dbReference>
<evidence type="ECO:0000313" key="7">
    <source>
        <dbReference type="EMBL" id="MVQ45190.1"/>
    </source>
</evidence>
<reference evidence="10 11" key="1">
    <citation type="submission" date="2018-08" db="EMBL/GenBank/DDBJ databases">
        <title>A genome reference for cultivated species of the human gut microbiota.</title>
        <authorList>
            <person name="Zou Y."/>
            <person name="Xue W."/>
            <person name="Luo G."/>
        </authorList>
    </citation>
    <scope>NUCLEOTIDE SEQUENCE [LARGE SCALE GENOMIC DNA]</scope>
    <source>
        <strain evidence="9 10">AF31-21AC</strain>
        <strain evidence="8 11">AM43-11</strain>
    </source>
</reference>
<feature type="region of interest" description="Disordered" evidence="4">
    <location>
        <begin position="271"/>
        <end position="290"/>
    </location>
</feature>
<protein>
    <submittedName>
        <fullName evidence="8">HlyD family efflux transporter periplasmic adaptor subunit</fullName>
    </submittedName>
</protein>
<feature type="signal peptide" evidence="5">
    <location>
        <begin position="1"/>
        <end position="29"/>
    </location>
</feature>
<evidence type="ECO:0000259" key="6">
    <source>
        <dbReference type="Pfam" id="PF25954"/>
    </source>
</evidence>
<evidence type="ECO:0000313" key="11">
    <source>
        <dbReference type="Proteomes" id="UP000284465"/>
    </source>
</evidence>
<reference evidence="7 12" key="2">
    <citation type="submission" date="2019-10" db="EMBL/GenBank/DDBJ databases">
        <title>Roseburia spp. ameliorate alcoholic fatty liver via restoration of gut barrier function.</title>
        <authorList>
            <person name="Seo B."/>
            <person name="Ko G."/>
        </authorList>
    </citation>
    <scope>NUCLEOTIDE SEQUENCE [LARGE SCALE GENOMIC DNA]</scope>
    <source>
        <strain evidence="7 12">SNUG30017</strain>
    </source>
</reference>
<dbReference type="RefSeq" id="WP_118488727.1">
    <property type="nucleotide sequence ID" value="NZ_QRQN01000010.1"/>
</dbReference>
<dbReference type="PANTHER" id="PTHR32347">
    <property type="entry name" value="EFFLUX SYSTEM COMPONENT YKNX-RELATED"/>
    <property type="match status" value="1"/>
</dbReference>
<accession>A0A3R6DB68</accession>
<dbReference type="InterPro" id="IPR050465">
    <property type="entry name" value="UPF0194_transport"/>
</dbReference>
<feature type="chain" id="PRO_5044599879" evidence="5">
    <location>
        <begin position="30"/>
        <end position="519"/>
    </location>
</feature>
<dbReference type="InterPro" id="IPR058792">
    <property type="entry name" value="Beta-barrel_RND_2"/>
</dbReference>
<dbReference type="Proteomes" id="UP000283586">
    <property type="component" value="Unassembled WGS sequence"/>
</dbReference>
<feature type="domain" description="CusB-like beta-barrel" evidence="6">
    <location>
        <begin position="435"/>
        <end position="513"/>
    </location>
</feature>
<proteinExistence type="predicted"/>
<comment type="caution">
    <text evidence="8">The sequence shown here is derived from an EMBL/GenBank/DDBJ whole genome shotgun (WGS) entry which is preliminary data.</text>
</comment>
<dbReference type="Gene3D" id="2.40.50.100">
    <property type="match status" value="1"/>
</dbReference>
<comment type="subcellular location">
    <subcellularLocation>
        <location evidence="1">Cell envelope</location>
    </subcellularLocation>
</comment>
<feature type="region of interest" description="Disordered" evidence="4">
    <location>
        <begin position="33"/>
        <end position="70"/>
    </location>
</feature>
<feature type="coiled-coil region" evidence="3">
    <location>
        <begin position="113"/>
        <end position="229"/>
    </location>
</feature>
<dbReference type="GO" id="GO:0030313">
    <property type="term" value="C:cell envelope"/>
    <property type="evidence" value="ECO:0007669"/>
    <property type="project" value="UniProtKB-SubCell"/>
</dbReference>
<sequence>MRKPGKRMASVIASIAAVCVMTGGIGYQAAVSGAQTDSTENSVKAQNTDQQESTDGSFSEEGTTQIGTVSQMPEFTVNAVTMTVEEVYASSGDTVSKGDALFKLTDESMEAAKSYYEDAISDAENTLKTAEANLASGKLSAESTKQDADLTAQTAADSYQAQVDALDAAVEEKKEAYDEAVEQISEYQTKIDNNDYYVECAIDEKKAAVDAATTALAQAQDTLTQAQNSDNSASQAVSMDLTYIKAQIEAGADSDTLLSVVQQAMDDYTTREQQSDTLTQAQQSADAAQSTLEQAQKEFDSAVETYNKNEEETNTKITELTDSLDDLKSDYEQAERDATTQKAELQNEYDTAVVEGKYAGSTYESTVSELESAVESAQDTLDTLKEEQTALLALENGVVTADEDGTIAAVPYEAEDTLQSGTAFALYCDTQTIMISVEVPQENIAQVGVGDEVSVMIAGNRDGAVTGTVSSIASSATTGGSVSNVTYAVIISIDNSDGRLGSGSSATVTFQGEQEEKTE</sequence>
<keyword evidence="2 3" id="KW-0175">Coiled coil</keyword>
<feature type="region of interest" description="Disordered" evidence="4">
    <location>
        <begin position="499"/>
        <end position="519"/>
    </location>
</feature>
<dbReference type="Pfam" id="PF25954">
    <property type="entry name" value="Beta-barrel_RND_2"/>
    <property type="match status" value="1"/>
</dbReference>
<evidence type="ECO:0000256" key="2">
    <source>
        <dbReference type="ARBA" id="ARBA00023054"/>
    </source>
</evidence>
<evidence type="ECO:0000256" key="3">
    <source>
        <dbReference type="SAM" id="Coils"/>
    </source>
</evidence>
<evidence type="ECO:0000256" key="4">
    <source>
        <dbReference type="SAM" id="MobiDB-lite"/>
    </source>
</evidence>
<feature type="compositionally biased region" description="Polar residues" evidence="4">
    <location>
        <begin position="502"/>
        <end position="512"/>
    </location>
</feature>